<keyword evidence="2" id="KW-0472">Membrane</keyword>
<organism evidence="3 4">
    <name type="scientific">Nonomuraea soli</name>
    <dbReference type="NCBI Taxonomy" id="1032476"/>
    <lineage>
        <taxon>Bacteria</taxon>
        <taxon>Bacillati</taxon>
        <taxon>Actinomycetota</taxon>
        <taxon>Actinomycetes</taxon>
        <taxon>Streptosporangiales</taxon>
        <taxon>Streptosporangiaceae</taxon>
        <taxon>Nonomuraea</taxon>
    </lineage>
</organism>
<reference evidence="3 4" key="1">
    <citation type="submission" date="2020-07" db="EMBL/GenBank/DDBJ databases">
        <title>Genomic Encyclopedia of Type Strains, Phase IV (KMG-IV): sequencing the most valuable type-strain genomes for metagenomic binning, comparative biology and taxonomic classification.</title>
        <authorList>
            <person name="Goeker M."/>
        </authorList>
    </citation>
    <scope>NUCLEOTIDE SEQUENCE [LARGE SCALE GENOMIC DNA]</scope>
    <source>
        <strain evidence="3 4">DSM 45533</strain>
    </source>
</reference>
<evidence type="ECO:0000313" key="3">
    <source>
        <dbReference type="EMBL" id="MBA2889440.1"/>
    </source>
</evidence>
<evidence type="ECO:0008006" key="5">
    <source>
        <dbReference type="Google" id="ProtNLM"/>
    </source>
</evidence>
<keyword evidence="2" id="KW-1133">Transmembrane helix</keyword>
<evidence type="ECO:0000256" key="1">
    <source>
        <dbReference type="SAM" id="MobiDB-lite"/>
    </source>
</evidence>
<accession>A0A7W0CE17</accession>
<dbReference type="AlphaFoldDB" id="A0A7W0CE17"/>
<evidence type="ECO:0000313" key="4">
    <source>
        <dbReference type="Proteomes" id="UP000530928"/>
    </source>
</evidence>
<feature type="compositionally biased region" description="Pro residues" evidence="1">
    <location>
        <begin position="157"/>
        <end position="171"/>
    </location>
</feature>
<feature type="region of interest" description="Disordered" evidence="1">
    <location>
        <begin position="104"/>
        <end position="173"/>
    </location>
</feature>
<evidence type="ECO:0000256" key="2">
    <source>
        <dbReference type="SAM" id="Phobius"/>
    </source>
</evidence>
<protein>
    <recommendedName>
        <fullName evidence="5">Knr4/Smi1-like domain-containing protein</fullName>
    </recommendedName>
</protein>
<gene>
    <name evidence="3" type="ORF">HNR30_000775</name>
</gene>
<keyword evidence="2" id="KW-0812">Transmembrane</keyword>
<dbReference type="RefSeq" id="WP_181608235.1">
    <property type="nucleotide sequence ID" value="NZ_BAABAM010000001.1"/>
</dbReference>
<comment type="caution">
    <text evidence="3">The sequence shown here is derived from an EMBL/GenBank/DDBJ whole genome shotgun (WGS) entry which is preliminary data.</text>
</comment>
<proteinExistence type="predicted"/>
<keyword evidence="4" id="KW-1185">Reference proteome</keyword>
<dbReference type="EMBL" id="JACDUR010000001">
    <property type="protein sequence ID" value="MBA2889440.1"/>
    <property type="molecule type" value="Genomic_DNA"/>
</dbReference>
<feature type="region of interest" description="Disordered" evidence="1">
    <location>
        <begin position="25"/>
        <end position="52"/>
    </location>
</feature>
<feature type="transmembrane region" description="Helical" evidence="2">
    <location>
        <begin position="54"/>
        <end position="72"/>
    </location>
</feature>
<name>A0A7W0CE17_9ACTN</name>
<sequence length="362" mass="37411">MANILRALLTAAVLAAIVVRLRRRGSRTKAEPVPSPAPKAGESRESPGSTGSRWVPVSVAAGALVITLAVVLTPSVSRGERADSVAGPHVTPAASAAPGFRATGWMFGSRTTGSQNTASPTGSQNTASPTGSLATASPTGPLATGSPIGAEADPAAGPTPSPSVTPPPLACPAPRRTVTVRAISPQVRQAVARQWRRIERWMAANAPRSLAELGGRGRVGTVAVAEARMGVDLPDDLRASLLRHDGGLILPPMQVGPAYGTRQILRSWREHCAGGGGVLVRADDGSWAVRPVIPVASFAWLDPVTGAVDYTLPQSSSSFPVRLGASWAHALRAVAVALEGDLPVNGFRPRVVDGRLRWETAN</sequence>
<dbReference type="Proteomes" id="UP000530928">
    <property type="component" value="Unassembled WGS sequence"/>
</dbReference>
<feature type="compositionally biased region" description="Polar residues" evidence="1">
    <location>
        <begin position="109"/>
        <end position="138"/>
    </location>
</feature>